<dbReference type="AlphaFoldDB" id="A0A2T4UIV2"/>
<evidence type="ECO:0000313" key="2">
    <source>
        <dbReference type="Proteomes" id="UP000240739"/>
    </source>
</evidence>
<sequence length="95" mass="10698">MPFVSLQFNLEALRKLAERGLAQDDVVSLFRAERVVWTTNPNPRADNSRLVIGPTPAGRMITVVVDRDSDDHGRWHVMTAWDATPAQIKLFRKAG</sequence>
<proteinExistence type="predicted"/>
<name>A0A2T4UIV2_9ACTN</name>
<dbReference type="Proteomes" id="UP000240739">
    <property type="component" value="Unassembled WGS sequence"/>
</dbReference>
<evidence type="ECO:0000313" key="1">
    <source>
        <dbReference type="EMBL" id="PTL59137.1"/>
    </source>
</evidence>
<accession>A0A2T4UIV2</accession>
<gene>
    <name evidence="1" type="ORF">C7Y72_05475</name>
</gene>
<dbReference type="Pfam" id="PF14076">
    <property type="entry name" value="DUF4258"/>
    <property type="match status" value="1"/>
</dbReference>
<keyword evidence="2" id="KW-1185">Reference proteome</keyword>
<comment type="caution">
    <text evidence="1">The sequence shown here is derived from an EMBL/GenBank/DDBJ whole genome shotgun (WGS) entry which is preliminary data.</text>
</comment>
<reference evidence="1 2" key="1">
    <citation type="submission" date="2018-03" db="EMBL/GenBank/DDBJ databases">
        <title>Aquarubrobacter algicola gen. nov., sp. nov., a novel actinobacterium isolated from shallow eutrophic lake during the end of cyanobacterial harmful algal blooms.</title>
        <authorList>
            <person name="Chun S.J."/>
        </authorList>
    </citation>
    <scope>NUCLEOTIDE SEQUENCE [LARGE SCALE GENOMIC DNA]</scope>
    <source>
        <strain evidence="1 2">Seoho-28</strain>
    </source>
</reference>
<dbReference type="EMBL" id="PYYB01000001">
    <property type="protein sequence ID" value="PTL59137.1"/>
    <property type="molecule type" value="Genomic_DNA"/>
</dbReference>
<dbReference type="RefSeq" id="WP_107567573.1">
    <property type="nucleotide sequence ID" value="NZ_PYYB01000001.1"/>
</dbReference>
<evidence type="ECO:0008006" key="3">
    <source>
        <dbReference type="Google" id="ProtNLM"/>
    </source>
</evidence>
<protein>
    <recommendedName>
        <fullName evidence="3">BrnT family toxin</fullName>
    </recommendedName>
</protein>
<dbReference type="InterPro" id="IPR025354">
    <property type="entry name" value="DUF4258"/>
</dbReference>
<organism evidence="1 2">
    <name type="scientific">Paraconexibacter algicola</name>
    <dbReference type="NCBI Taxonomy" id="2133960"/>
    <lineage>
        <taxon>Bacteria</taxon>
        <taxon>Bacillati</taxon>
        <taxon>Actinomycetota</taxon>
        <taxon>Thermoleophilia</taxon>
        <taxon>Solirubrobacterales</taxon>
        <taxon>Paraconexibacteraceae</taxon>
        <taxon>Paraconexibacter</taxon>
    </lineage>
</organism>